<evidence type="ECO:0000313" key="2">
    <source>
        <dbReference type="EMBL" id="PAV68277.1"/>
    </source>
</evidence>
<feature type="region of interest" description="Disordered" evidence="1">
    <location>
        <begin position="341"/>
        <end position="427"/>
    </location>
</feature>
<comment type="caution">
    <text evidence="2">The sequence shown here is derived from an EMBL/GenBank/DDBJ whole genome shotgun (WGS) entry which is preliminary data.</text>
</comment>
<evidence type="ECO:0000313" key="3">
    <source>
        <dbReference type="Proteomes" id="UP000218231"/>
    </source>
</evidence>
<feature type="compositionally biased region" description="Basic and acidic residues" evidence="1">
    <location>
        <begin position="207"/>
        <end position="218"/>
    </location>
</feature>
<reference evidence="2 3" key="1">
    <citation type="journal article" date="2017" name="Curr. Biol.">
        <title>Genome architecture and evolution of a unichromosomal asexual nematode.</title>
        <authorList>
            <person name="Fradin H."/>
            <person name="Zegar C."/>
            <person name="Gutwein M."/>
            <person name="Lucas J."/>
            <person name="Kovtun M."/>
            <person name="Corcoran D."/>
            <person name="Baugh L.R."/>
            <person name="Kiontke K."/>
            <person name="Gunsalus K."/>
            <person name="Fitch D.H."/>
            <person name="Piano F."/>
        </authorList>
    </citation>
    <scope>NUCLEOTIDE SEQUENCE [LARGE SCALE GENOMIC DNA]</scope>
    <source>
        <strain evidence="2">PF1309</strain>
    </source>
</reference>
<keyword evidence="3" id="KW-1185">Reference proteome</keyword>
<feature type="compositionally biased region" description="Basic and acidic residues" evidence="1">
    <location>
        <begin position="357"/>
        <end position="385"/>
    </location>
</feature>
<gene>
    <name evidence="2" type="ORF">WR25_09696</name>
</gene>
<feature type="region of interest" description="Disordered" evidence="1">
    <location>
        <begin position="184"/>
        <end position="240"/>
    </location>
</feature>
<name>A0A2A2K2U4_9BILA</name>
<accession>A0A2A2K2U4</accession>
<feature type="compositionally biased region" description="Basic and acidic residues" evidence="1">
    <location>
        <begin position="225"/>
        <end position="234"/>
    </location>
</feature>
<protein>
    <submittedName>
        <fullName evidence="2">Uncharacterized protein</fullName>
    </submittedName>
</protein>
<organism evidence="2 3">
    <name type="scientific">Diploscapter pachys</name>
    <dbReference type="NCBI Taxonomy" id="2018661"/>
    <lineage>
        <taxon>Eukaryota</taxon>
        <taxon>Metazoa</taxon>
        <taxon>Ecdysozoa</taxon>
        <taxon>Nematoda</taxon>
        <taxon>Chromadorea</taxon>
        <taxon>Rhabditida</taxon>
        <taxon>Rhabditina</taxon>
        <taxon>Rhabditomorpha</taxon>
        <taxon>Rhabditoidea</taxon>
        <taxon>Rhabditidae</taxon>
        <taxon>Diploscapter</taxon>
    </lineage>
</organism>
<dbReference type="Proteomes" id="UP000218231">
    <property type="component" value="Unassembled WGS sequence"/>
</dbReference>
<proteinExistence type="predicted"/>
<sequence length="427" mass="46888">MASARAISATCLHRSDGPVDRGVEQLQPVGREIGKAVVAHEQHNAPGRCERFIVHRCAGLIAEDRHLFRLAVDRRDDRGAQARFAPAHRGLTGVDVDDPRRQAGGHRLRRVDDPEIAFLLRLAEIAVVSLAGHGEIVEQVVFPGDQRHRQASPAGFDRLGRHRGRDHDQRRFARGQRVRRLVGEANREPSCSQPVADRQVASHRRAALLDDQHGDPFARRRRGCDHRGTERPQDKAVPAHQKAKLIVELERHPPPGETRVIGHEGIRDDVIGQPEAVGAVARPPPYIAPARAQPQAIVACDRADVIGGRQRRGMRRDIGELLACEDRVLGGARIGIGIAANQAEGPGDLPGHVQLDPARDRPARAAVEREDVRRAPHEARLRYERPSGQVGVGDEGPLASGTLVEADQSSTRHHDPAVTEMDRILPE</sequence>
<dbReference type="EMBL" id="LIAE01009779">
    <property type="protein sequence ID" value="PAV68277.1"/>
    <property type="molecule type" value="Genomic_DNA"/>
</dbReference>
<feature type="compositionally biased region" description="Basic and acidic residues" evidence="1">
    <location>
        <begin position="410"/>
        <end position="427"/>
    </location>
</feature>
<dbReference type="AlphaFoldDB" id="A0A2A2K2U4"/>
<feature type="region of interest" description="Disordered" evidence="1">
    <location>
        <begin position="148"/>
        <end position="170"/>
    </location>
</feature>
<evidence type="ECO:0000256" key="1">
    <source>
        <dbReference type="SAM" id="MobiDB-lite"/>
    </source>
</evidence>